<accession>A0A061AUB2</accession>
<protein>
    <submittedName>
        <fullName evidence="2">CYFA0S06e04324g1_1</fullName>
    </submittedName>
</protein>
<reference evidence="3" key="3">
    <citation type="submission" date="2017-01" db="EMBL/GenBank/DDBJ databases">
        <authorList>
            <person name="Mah S.A."/>
            <person name="Swanson W.J."/>
            <person name="Moy G.W."/>
            <person name="Vacquier V.D."/>
        </authorList>
    </citation>
    <scope>NUCLEOTIDE SEQUENCE [LARGE SCALE GENOMIC DNA]</scope>
    <source>
        <strain evidence="3">65</strain>
    </source>
</reference>
<dbReference type="OrthoDB" id="4096201at2759"/>
<name>A0A061AUB2_CYBFA</name>
<evidence type="ECO:0000313" key="2">
    <source>
        <dbReference type="EMBL" id="CDR41226.1"/>
    </source>
</evidence>
<dbReference type="OMA" id="EYETDCD"/>
<proteinExistence type="predicted"/>
<feature type="compositionally biased region" description="Basic and acidic residues" evidence="1">
    <location>
        <begin position="136"/>
        <end position="145"/>
    </location>
</feature>
<reference evidence="4" key="2">
    <citation type="journal article" date="2017" name="Genome Announc.">
        <title>Genome sequences of Cyberlindnera fabianii 65, Pichia kudriavzevii 129, and Saccharomyces cerevisiae 131 isolated from fermented masau fruits in Zimbabwe.</title>
        <authorList>
            <person name="van Rijswijck I.M.H."/>
            <person name="Derks M.F.L."/>
            <person name="Abee T."/>
            <person name="de Ridder D."/>
            <person name="Smid E.J."/>
        </authorList>
    </citation>
    <scope>NUCLEOTIDE SEQUENCE [LARGE SCALE GENOMIC DNA]</scope>
    <source>
        <strain evidence="4">65</strain>
    </source>
</reference>
<keyword evidence="4" id="KW-1185">Reference proteome</keyword>
<feature type="compositionally biased region" description="Low complexity" evidence="1">
    <location>
        <begin position="122"/>
        <end position="135"/>
    </location>
</feature>
<sequence length="332" mass="37305">MASSIAVKPSSLKRSKSFSTQSNVSFAPCKRVCLAPAWSRRNSATVAALYTSSSSEDDDSEDESCYLNNQRRARKRASSMRKQSMSFSDDKLSMAISQYSDIDDDDADANEEKDSVKEKSRTSSLSSSATSPSQKSAEKELESLSRRNSQVGGFSSDSKSSGKKSAVECDRVSRNRCFDYLVSAIDEAWARYCDATFYAENEVYNNDDYMPNTPASLGVSDNESDRDDDDVEEGYRSSATNLTEYDSEVEIKKVSGQPSSVKLQQLKDRLLKAKYYLQDYLEGDDAEEAMTFWKRWDLIKYATIELVEDDDDEEVVESTLEDLEKGRLYGCY</sequence>
<feature type="region of interest" description="Disordered" evidence="1">
    <location>
        <begin position="205"/>
        <end position="239"/>
    </location>
</feature>
<evidence type="ECO:0000313" key="3">
    <source>
        <dbReference type="EMBL" id="ONH67308.1"/>
    </source>
</evidence>
<feature type="compositionally biased region" description="Acidic residues" evidence="1">
    <location>
        <begin position="55"/>
        <end position="64"/>
    </location>
</feature>
<dbReference type="Proteomes" id="UP000189513">
    <property type="component" value="Unassembled WGS sequence"/>
</dbReference>
<dbReference type="EMBL" id="LK052891">
    <property type="protein sequence ID" value="CDR41226.1"/>
    <property type="molecule type" value="Genomic_DNA"/>
</dbReference>
<gene>
    <name evidence="3" type="ORF">BON22_3029</name>
    <name evidence="2" type="ORF">CYFA0S_06e04324g</name>
</gene>
<feature type="region of interest" description="Disordered" evidence="1">
    <location>
        <begin position="50"/>
        <end position="88"/>
    </location>
</feature>
<dbReference type="AlphaFoldDB" id="A0A061AUB2"/>
<feature type="compositionally biased region" description="Basic and acidic residues" evidence="1">
    <location>
        <begin position="110"/>
        <end position="121"/>
    </location>
</feature>
<dbReference type="VEuPathDB" id="FungiDB:BON22_3029"/>
<reference evidence="2" key="1">
    <citation type="journal article" date="2014" name="Genome Announc.">
        <title>Genome sequence of the yeast Cyberlindnera fabianii (Hansenula fabianii).</title>
        <authorList>
            <person name="Freel K.C."/>
            <person name="Sarilar V."/>
            <person name="Neuveglise C."/>
            <person name="Devillers H."/>
            <person name="Friedrich A."/>
            <person name="Schacherer J."/>
        </authorList>
    </citation>
    <scope>NUCLEOTIDE SEQUENCE</scope>
    <source>
        <strain evidence="2">YJS4271</strain>
    </source>
</reference>
<evidence type="ECO:0000256" key="1">
    <source>
        <dbReference type="SAM" id="MobiDB-lite"/>
    </source>
</evidence>
<feature type="region of interest" description="Disordered" evidence="1">
    <location>
        <begin position="1"/>
        <end position="24"/>
    </location>
</feature>
<organism evidence="2">
    <name type="scientific">Cyberlindnera fabianii</name>
    <name type="common">Yeast</name>
    <name type="synonym">Hansenula fabianii</name>
    <dbReference type="NCBI Taxonomy" id="36022"/>
    <lineage>
        <taxon>Eukaryota</taxon>
        <taxon>Fungi</taxon>
        <taxon>Dikarya</taxon>
        <taxon>Ascomycota</taxon>
        <taxon>Saccharomycotina</taxon>
        <taxon>Saccharomycetes</taxon>
        <taxon>Phaffomycetales</taxon>
        <taxon>Phaffomycetaceae</taxon>
        <taxon>Cyberlindnera</taxon>
    </lineage>
</organism>
<feature type="compositionally biased region" description="Acidic residues" evidence="1">
    <location>
        <begin position="222"/>
        <end position="232"/>
    </location>
</feature>
<feature type="region of interest" description="Disordered" evidence="1">
    <location>
        <begin position="100"/>
        <end position="166"/>
    </location>
</feature>
<evidence type="ECO:0000313" key="4">
    <source>
        <dbReference type="Proteomes" id="UP000189513"/>
    </source>
</evidence>
<dbReference type="EMBL" id="MPUK01000005">
    <property type="protein sequence ID" value="ONH67308.1"/>
    <property type="molecule type" value="Genomic_DNA"/>
</dbReference>